<feature type="active site" description="Charge relay system" evidence="10">
    <location>
        <position position="137"/>
    </location>
</feature>
<dbReference type="InterPro" id="IPR007115">
    <property type="entry name" value="6-PTP_synth/QueD"/>
</dbReference>
<comment type="catalytic activity">
    <reaction evidence="9">
        <text>7,8-dihydroneopterin 3'-triphosphate + H2O = 6-carboxy-5,6,7,8-tetrahydropterin + triphosphate + acetaldehyde + 2 H(+)</text>
        <dbReference type="Rhea" id="RHEA:27966"/>
        <dbReference type="ChEBI" id="CHEBI:15343"/>
        <dbReference type="ChEBI" id="CHEBI:15377"/>
        <dbReference type="ChEBI" id="CHEBI:15378"/>
        <dbReference type="ChEBI" id="CHEBI:18036"/>
        <dbReference type="ChEBI" id="CHEBI:58462"/>
        <dbReference type="ChEBI" id="CHEBI:61032"/>
        <dbReference type="EC" id="4.1.2.50"/>
    </reaction>
</comment>
<dbReference type="PIRSF" id="PIRSF006113">
    <property type="entry name" value="PTP_synth"/>
    <property type="match status" value="1"/>
</dbReference>
<dbReference type="RefSeq" id="WP_045364080.1">
    <property type="nucleotide sequence ID" value="NZ_AP018150.1"/>
</dbReference>
<evidence type="ECO:0000313" key="13">
    <source>
        <dbReference type="Proteomes" id="UP000282597"/>
    </source>
</evidence>
<evidence type="ECO:0000256" key="9">
    <source>
        <dbReference type="ARBA" id="ARBA00048807"/>
    </source>
</evidence>
<keyword evidence="7" id="KW-0456">Lyase</keyword>
<dbReference type="UniPathway" id="UPA00391"/>
<dbReference type="PANTHER" id="PTHR12589">
    <property type="entry name" value="PYRUVOYL TETRAHYDROBIOPTERIN SYNTHASE"/>
    <property type="match status" value="1"/>
</dbReference>
<keyword evidence="5 11" id="KW-0479">Metal-binding</keyword>
<name>A0A2Z6EY99_9BURK</name>
<reference evidence="12 13" key="1">
    <citation type="journal article" date="2018" name="Microbes Environ.">
        <title>Comparative Genomic Insights into Endofungal Lifestyles of Two Bacterial Endosymbionts, Mycoavidus cysteinexigens and Burkholderia rhizoxinica.</title>
        <authorList>
            <person name="Sharmin D."/>
            <person name="Guo Y."/>
            <person name="Nishizawa T."/>
            <person name="Ohshima S."/>
            <person name="Sato Y."/>
            <person name="Takashima Y."/>
            <person name="Narisawa K."/>
            <person name="Ohta H."/>
        </authorList>
    </citation>
    <scope>NUCLEOTIDE SEQUENCE [LARGE SCALE GENOMIC DNA]</scope>
    <source>
        <strain evidence="12 13">B1-EB</strain>
    </source>
</reference>
<dbReference type="Proteomes" id="UP000282597">
    <property type="component" value="Chromosome"/>
</dbReference>
<evidence type="ECO:0000256" key="4">
    <source>
        <dbReference type="ARBA" id="ARBA00018141"/>
    </source>
</evidence>
<keyword evidence="6 11" id="KW-0862">Zinc</keyword>
<sequence length="150" mass="17111">MLTITRKLEFDAGHRIPDHRSLCCNLHGHRYVLEITLEGEPIITEGAPDRGMVMDFAQVKALALAHLVEHWDHAFLVYAGDTPIRDFLATLPNHKTVVLEHIPTVENLARIAFDRLAAAYNHHYGATLKLKRVRLYETPNCWAEVERPVN</sequence>
<protein>
    <recommendedName>
        <fullName evidence="4">6-carboxy-5,6,7,8-tetrahydropterin synthase</fullName>
        <ecNumber evidence="3">4.1.2.50</ecNumber>
    </recommendedName>
    <alternativeName>
        <fullName evidence="8">Queuosine biosynthesis protein QueD</fullName>
    </alternativeName>
</protein>
<dbReference type="PANTHER" id="PTHR12589:SF7">
    <property type="entry name" value="6-PYRUVOYL TETRAHYDROBIOPTERIN SYNTHASE"/>
    <property type="match status" value="1"/>
</dbReference>
<dbReference type="GO" id="GO:0070497">
    <property type="term" value="F:6-carboxytetrahydropterin synthase activity"/>
    <property type="evidence" value="ECO:0007669"/>
    <property type="project" value="UniProtKB-EC"/>
</dbReference>
<evidence type="ECO:0000256" key="3">
    <source>
        <dbReference type="ARBA" id="ARBA00012982"/>
    </source>
</evidence>
<evidence type="ECO:0000256" key="8">
    <source>
        <dbReference type="ARBA" id="ARBA00031449"/>
    </source>
</evidence>
<evidence type="ECO:0000256" key="11">
    <source>
        <dbReference type="PIRSR" id="PIRSR006113-2"/>
    </source>
</evidence>
<feature type="active site" description="Charge relay system" evidence="10">
    <location>
        <position position="73"/>
    </location>
</feature>
<dbReference type="EC" id="4.1.2.50" evidence="3"/>
<evidence type="ECO:0000256" key="1">
    <source>
        <dbReference type="ARBA" id="ARBA00005061"/>
    </source>
</evidence>
<feature type="binding site" evidence="11">
    <location>
        <position position="29"/>
    </location>
    <ligand>
        <name>Zn(2+)</name>
        <dbReference type="ChEBI" id="CHEBI:29105"/>
    </ligand>
</feature>
<dbReference type="Gene3D" id="3.30.479.10">
    <property type="entry name" value="6-pyruvoyl tetrahydropterin synthase/QueD"/>
    <property type="match status" value="1"/>
</dbReference>
<evidence type="ECO:0000256" key="10">
    <source>
        <dbReference type="PIRSR" id="PIRSR006113-1"/>
    </source>
</evidence>
<evidence type="ECO:0000256" key="5">
    <source>
        <dbReference type="ARBA" id="ARBA00022723"/>
    </source>
</evidence>
<organism evidence="12 13">
    <name type="scientific">Mycoavidus cysteinexigens</name>
    <dbReference type="NCBI Taxonomy" id="1553431"/>
    <lineage>
        <taxon>Bacteria</taxon>
        <taxon>Pseudomonadati</taxon>
        <taxon>Pseudomonadota</taxon>
        <taxon>Betaproteobacteria</taxon>
        <taxon>Burkholderiales</taxon>
        <taxon>Burkholderiaceae</taxon>
        <taxon>Mycoavidus</taxon>
    </lineage>
</organism>
<comment type="pathway">
    <text evidence="1">Purine metabolism; 7-cyano-7-deazaguanine biosynthesis.</text>
</comment>
<comment type="cofactor">
    <cofactor evidence="11">
        <name>Zn(2+)</name>
        <dbReference type="ChEBI" id="CHEBI:29105"/>
    </cofactor>
    <text evidence="11">Binds 1 zinc ion per subunit.</text>
</comment>
<dbReference type="GO" id="GO:0046872">
    <property type="term" value="F:metal ion binding"/>
    <property type="evidence" value="ECO:0007669"/>
    <property type="project" value="UniProtKB-KW"/>
</dbReference>
<gene>
    <name evidence="12" type="ORF">MCB1EB_2260</name>
</gene>
<dbReference type="SUPFAM" id="SSF55620">
    <property type="entry name" value="Tetrahydrobiopterin biosynthesis enzymes-like"/>
    <property type="match status" value="1"/>
</dbReference>
<comment type="similarity">
    <text evidence="2">Belongs to the PTPS family. QueD subfamily.</text>
</comment>
<dbReference type="AlphaFoldDB" id="A0A2Z6EY99"/>
<dbReference type="InterPro" id="IPR038418">
    <property type="entry name" value="6-PTP_synth/QueD_sf"/>
</dbReference>
<keyword evidence="13" id="KW-1185">Reference proteome</keyword>
<dbReference type="Pfam" id="PF01242">
    <property type="entry name" value="PTPS"/>
    <property type="match status" value="1"/>
</dbReference>
<evidence type="ECO:0000256" key="6">
    <source>
        <dbReference type="ARBA" id="ARBA00022833"/>
    </source>
</evidence>
<accession>A0A2Z6EY99</accession>
<evidence type="ECO:0000313" key="12">
    <source>
        <dbReference type="EMBL" id="BBE10421.1"/>
    </source>
</evidence>
<evidence type="ECO:0000256" key="7">
    <source>
        <dbReference type="ARBA" id="ARBA00023239"/>
    </source>
</evidence>
<feature type="binding site" evidence="11">
    <location>
        <position position="14"/>
    </location>
    <ligand>
        <name>Zn(2+)</name>
        <dbReference type="ChEBI" id="CHEBI:29105"/>
    </ligand>
</feature>
<feature type="binding site" evidence="11">
    <location>
        <position position="27"/>
    </location>
    <ligand>
        <name>Zn(2+)</name>
        <dbReference type="ChEBI" id="CHEBI:29105"/>
    </ligand>
</feature>
<feature type="active site" description="Proton acceptor" evidence="10">
    <location>
        <position position="23"/>
    </location>
</feature>
<proteinExistence type="inferred from homology"/>
<dbReference type="KEGG" id="mcys:MCB1EB_2260"/>
<evidence type="ECO:0000256" key="2">
    <source>
        <dbReference type="ARBA" id="ARBA00008900"/>
    </source>
</evidence>
<dbReference type="EMBL" id="AP018150">
    <property type="protein sequence ID" value="BBE10421.1"/>
    <property type="molecule type" value="Genomic_DNA"/>
</dbReference>